<dbReference type="RefSeq" id="WP_132078679.1">
    <property type="nucleotide sequence ID" value="NZ_DAIMLW010000114.1"/>
</dbReference>
<gene>
    <name evidence="2" type="ORF">EV210_105142</name>
</gene>
<dbReference type="OrthoDB" id="1683109at2"/>
<accession>A0A4R1Q238</accession>
<reference evidence="2 3" key="1">
    <citation type="submission" date="2019-03" db="EMBL/GenBank/DDBJ databases">
        <title>Genomic Encyclopedia of Type Strains, Phase IV (KMG-IV): sequencing the most valuable type-strain genomes for metagenomic binning, comparative biology and taxonomic classification.</title>
        <authorList>
            <person name="Goeker M."/>
        </authorList>
    </citation>
    <scope>NUCLEOTIDE SEQUENCE [LARGE SCALE GENOMIC DNA]</scope>
    <source>
        <strain evidence="2 3">DSM 15969</strain>
    </source>
</reference>
<keyword evidence="1" id="KW-0472">Membrane</keyword>
<proteinExistence type="predicted"/>
<feature type="transmembrane region" description="Helical" evidence="1">
    <location>
        <begin position="83"/>
        <end position="104"/>
    </location>
</feature>
<evidence type="ECO:0000313" key="2">
    <source>
        <dbReference type="EMBL" id="TCL37708.1"/>
    </source>
</evidence>
<evidence type="ECO:0000256" key="1">
    <source>
        <dbReference type="SAM" id="Phobius"/>
    </source>
</evidence>
<dbReference type="AlphaFoldDB" id="A0A4R1Q238"/>
<name>A0A4R1Q238_9FIRM</name>
<keyword evidence="3" id="KW-1185">Reference proteome</keyword>
<comment type="caution">
    <text evidence="2">The sequence shown here is derived from an EMBL/GenBank/DDBJ whole genome shotgun (WGS) entry which is preliminary data.</text>
</comment>
<evidence type="ECO:0000313" key="3">
    <source>
        <dbReference type="Proteomes" id="UP000295063"/>
    </source>
</evidence>
<keyword evidence="1" id="KW-1133">Transmembrane helix</keyword>
<sequence>MYVYASFDYSAFLELAITDLEKRGIAREHILAVPLDKRVEERMILDSIHRADGVSLFDGAMVLGAILMEIGVIYGFVLEWGPIIWGLIGLLSGVVIGFLLDYFYGSLFGSKKNGSSRNQIKAGKCNNTEVILTICCDNSQYEMVEKVLWDNMAYGVGKLDRLHTTIRNGAASDGKEAT</sequence>
<organism evidence="2 3">
    <name type="scientific">Anaerospora hongkongensis</name>
    <dbReference type="NCBI Taxonomy" id="244830"/>
    <lineage>
        <taxon>Bacteria</taxon>
        <taxon>Bacillati</taxon>
        <taxon>Bacillota</taxon>
        <taxon>Negativicutes</taxon>
        <taxon>Selenomonadales</taxon>
        <taxon>Sporomusaceae</taxon>
        <taxon>Anaerospora</taxon>
    </lineage>
</organism>
<keyword evidence="1" id="KW-0812">Transmembrane</keyword>
<dbReference type="Proteomes" id="UP000295063">
    <property type="component" value="Unassembled WGS sequence"/>
</dbReference>
<feature type="transmembrane region" description="Helical" evidence="1">
    <location>
        <begin position="56"/>
        <end position="77"/>
    </location>
</feature>
<protein>
    <submittedName>
        <fullName evidence="2">Uncharacterized protein</fullName>
    </submittedName>
</protein>
<dbReference type="EMBL" id="SLUI01000005">
    <property type="protein sequence ID" value="TCL37708.1"/>
    <property type="molecule type" value="Genomic_DNA"/>
</dbReference>